<dbReference type="AlphaFoldDB" id="A0A1I4BC00"/>
<dbReference type="Pfam" id="PF05990">
    <property type="entry name" value="DUF900"/>
    <property type="match status" value="1"/>
</dbReference>
<dbReference type="PANTHER" id="PTHR36513">
    <property type="entry name" value="ABC TRANSMEMBRANE TYPE-1 DOMAIN-CONTAINING PROTEIN"/>
    <property type="match status" value="1"/>
</dbReference>
<dbReference type="Proteomes" id="UP000199473">
    <property type="component" value="Unassembled WGS sequence"/>
</dbReference>
<name>A0A1I4BC00_9PROT</name>
<dbReference type="InterPro" id="IPR029058">
    <property type="entry name" value="AB_hydrolase_fold"/>
</dbReference>
<reference evidence="1 2" key="1">
    <citation type="submission" date="2016-10" db="EMBL/GenBank/DDBJ databases">
        <authorList>
            <person name="de Groot N.N."/>
        </authorList>
    </citation>
    <scope>NUCLEOTIDE SEQUENCE [LARGE SCALE GENOMIC DNA]</scope>
    <source>
        <strain evidence="1 2">DSM 19981</strain>
    </source>
</reference>
<evidence type="ECO:0000313" key="2">
    <source>
        <dbReference type="Proteomes" id="UP000199473"/>
    </source>
</evidence>
<dbReference type="Gene3D" id="3.40.50.1820">
    <property type="entry name" value="alpha/beta hydrolase"/>
    <property type="match status" value="1"/>
</dbReference>
<keyword evidence="2" id="KW-1185">Reference proteome</keyword>
<dbReference type="EMBL" id="FOSQ01000005">
    <property type="protein sequence ID" value="SFK65481.1"/>
    <property type="molecule type" value="Genomic_DNA"/>
</dbReference>
<protein>
    <submittedName>
        <fullName evidence="1">Esterase/lipase superfamily enzyme</fullName>
    </submittedName>
</protein>
<organism evidence="1 2">
    <name type="scientific">Falsiroseomonas stagni DSM 19981</name>
    <dbReference type="NCBI Taxonomy" id="1123062"/>
    <lineage>
        <taxon>Bacteria</taxon>
        <taxon>Pseudomonadati</taxon>
        <taxon>Pseudomonadota</taxon>
        <taxon>Alphaproteobacteria</taxon>
        <taxon>Acetobacterales</taxon>
        <taxon>Roseomonadaceae</taxon>
        <taxon>Falsiroseomonas</taxon>
    </lineage>
</organism>
<sequence length="354" mass="37802">MSQRQVFFATNRKPAAGGFGAECSEPPDRLTLGVVTCEAVADPVPEGRLVPGSLQIAEDPDTALQATVEKWLLTARDTKAMPLLFVHGFNHAFAEALTRTAKLALWLEQGGAPPLLPLAFTWPSHGAGSTDGYKDDRLSASRSGLALAKLLDTIARAPRQGLRLAYIAHSMGVRVTRHGMQAIAPHLPGMNRPLFAQALLLAGDDEADALDRPRAGEAADDSLGGLRPIADLARYVTIGVNRDDGVLWLISATLNGVARLGSAGPRRMADLPANAAVVDYSRDVLPSGTGAVVPQTEAEANWIGHQWYRNAPRIRQDLVAALAGDLAPAQVPGRRRGQPTDTHISEYADRLYLT</sequence>
<dbReference type="RefSeq" id="WP_175533944.1">
    <property type="nucleotide sequence ID" value="NZ_FOSQ01000005.1"/>
</dbReference>
<dbReference type="PANTHER" id="PTHR36513:SF1">
    <property type="entry name" value="TRANSMEMBRANE PROTEIN"/>
    <property type="match status" value="1"/>
</dbReference>
<evidence type="ECO:0000313" key="1">
    <source>
        <dbReference type="EMBL" id="SFK65481.1"/>
    </source>
</evidence>
<proteinExistence type="predicted"/>
<dbReference type="SUPFAM" id="SSF53474">
    <property type="entry name" value="alpha/beta-Hydrolases"/>
    <property type="match status" value="1"/>
</dbReference>
<dbReference type="InterPro" id="IPR010297">
    <property type="entry name" value="DUF900_hydrolase"/>
</dbReference>
<gene>
    <name evidence="1" type="ORF">SAMN02745775_105109</name>
</gene>
<accession>A0A1I4BC00</accession>